<feature type="compositionally biased region" description="Basic and acidic residues" evidence="1">
    <location>
        <begin position="180"/>
        <end position="194"/>
    </location>
</feature>
<reference evidence="2" key="1">
    <citation type="journal article" date="2023" name="GigaByte">
        <title>Genome assembly of the bearded iris, Iris pallida Lam.</title>
        <authorList>
            <person name="Bruccoleri R.E."/>
            <person name="Oakeley E.J."/>
            <person name="Faust A.M.E."/>
            <person name="Altorfer M."/>
            <person name="Dessus-Babus S."/>
            <person name="Burckhardt D."/>
            <person name="Oertli M."/>
            <person name="Naumann U."/>
            <person name="Petersen F."/>
            <person name="Wong J."/>
        </authorList>
    </citation>
    <scope>NUCLEOTIDE SEQUENCE</scope>
    <source>
        <strain evidence="2">GSM-AAB239-AS_SAM_17_03QT</strain>
    </source>
</reference>
<proteinExistence type="predicted"/>
<dbReference type="AlphaFoldDB" id="A0AAX6EZG1"/>
<accession>A0AAX6EZG1</accession>
<dbReference type="PANTHER" id="PTHR33676:SF3">
    <property type="entry name" value="COLD-REGULATED PROTEIN 27"/>
    <property type="match status" value="1"/>
</dbReference>
<evidence type="ECO:0000313" key="3">
    <source>
        <dbReference type="Proteomes" id="UP001140949"/>
    </source>
</evidence>
<feature type="region of interest" description="Disordered" evidence="1">
    <location>
        <begin position="147"/>
        <end position="215"/>
    </location>
</feature>
<reference evidence="2" key="2">
    <citation type="submission" date="2023-04" db="EMBL/GenBank/DDBJ databases">
        <authorList>
            <person name="Bruccoleri R.E."/>
            <person name="Oakeley E.J."/>
            <person name="Faust A.-M."/>
            <person name="Dessus-Babus S."/>
            <person name="Altorfer M."/>
            <person name="Burckhardt D."/>
            <person name="Oertli M."/>
            <person name="Naumann U."/>
            <person name="Petersen F."/>
            <person name="Wong J."/>
        </authorList>
    </citation>
    <scope>NUCLEOTIDE SEQUENCE</scope>
    <source>
        <strain evidence="2">GSM-AAB239-AS_SAM_17_03QT</strain>
        <tissue evidence="2">Leaf</tissue>
    </source>
</reference>
<dbReference type="GO" id="GO:0042752">
    <property type="term" value="P:regulation of circadian rhythm"/>
    <property type="evidence" value="ECO:0007669"/>
    <property type="project" value="InterPro"/>
</dbReference>
<evidence type="ECO:0000313" key="2">
    <source>
        <dbReference type="EMBL" id="KAJ6809542.1"/>
    </source>
</evidence>
<keyword evidence="3" id="KW-1185">Reference proteome</keyword>
<dbReference type="Proteomes" id="UP001140949">
    <property type="component" value="Unassembled WGS sequence"/>
</dbReference>
<dbReference type="GO" id="GO:0009409">
    <property type="term" value="P:response to cold"/>
    <property type="evidence" value="ECO:0007669"/>
    <property type="project" value="InterPro"/>
</dbReference>
<protein>
    <submittedName>
        <fullName evidence="2">Uncharacterized protein</fullName>
    </submittedName>
</protein>
<feature type="compositionally biased region" description="Basic and acidic residues" evidence="1">
    <location>
        <begin position="203"/>
        <end position="215"/>
    </location>
</feature>
<dbReference type="InterPro" id="IPR044678">
    <property type="entry name" value="COR27/28"/>
</dbReference>
<organism evidence="2 3">
    <name type="scientific">Iris pallida</name>
    <name type="common">Sweet iris</name>
    <dbReference type="NCBI Taxonomy" id="29817"/>
    <lineage>
        <taxon>Eukaryota</taxon>
        <taxon>Viridiplantae</taxon>
        <taxon>Streptophyta</taxon>
        <taxon>Embryophyta</taxon>
        <taxon>Tracheophyta</taxon>
        <taxon>Spermatophyta</taxon>
        <taxon>Magnoliopsida</taxon>
        <taxon>Liliopsida</taxon>
        <taxon>Asparagales</taxon>
        <taxon>Iridaceae</taxon>
        <taxon>Iridoideae</taxon>
        <taxon>Irideae</taxon>
        <taxon>Iris</taxon>
    </lineage>
</organism>
<dbReference type="PANTHER" id="PTHR33676">
    <property type="entry name" value="COLD REGULATED PROTEIN 27"/>
    <property type="match status" value="1"/>
</dbReference>
<dbReference type="EMBL" id="JANAVB010033016">
    <property type="protein sequence ID" value="KAJ6809542.1"/>
    <property type="molecule type" value="Genomic_DNA"/>
</dbReference>
<sequence length="215" mass="24870">MANKWTDKKHSLYLDSMEASFVKQLYNKENHSNDLVGWLSRTRTCRNKYVSDPENQTFGQFKVPHRDCRDKVKFERTESEDDIGNHSHPRSKNLWIQHFRQRTASNEPHLTSANEMDNNELVCQSIQESVGCMTEASDQNFEVMEVERGEELRSRSKKRARPAISPTKDQVVPSVGQTSDEERGCSRKNSEITREVSQVGPETSRRLKDDQQGHS</sequence>
<gene>
    <name evidence="2" type="ORF">M6B38_161960</name>
</gene>
<evidence type="ECO:0000256" key="1">
    <source>
        <dbReference type="SAM" id="MobiDB-lite"/>
    </source>
</evidence>
<comment type="caution">
    <text evidence="2">The sequence shown here is derived from an EMBL/GenBank/DDBJ whole genome shotgun (WGS) entry which is preliminary data.</text>
</comment>
<name>A0AAX6EZG1_IRIPA</name>